<dbReference type="AlphaFoldDB" id="M7BWE7"/>
<evidence type="ECO:0000256" key="1">
    <source>
        <dbReference type="SAM" id="MobiDB-lite"/>
    </source>
</evidence>
<reference evidence="3" key="1">
    <citation type="journal article" date="2013" name="Nat. Genet.">
        <title>The draft genomes of soft-shell turtle and green sea turtle yield insights into the development and evolution of the turtle-specific body plan.</title>
        <authorList>
            <person name="Wang Z."/>
            <person name="Pascual-Anaya J."/>
            <person name="Zadissa A."/>
            <person name="Li W."/>
            <person name="Niimura Y."/>
            <person name="Huang Z."/>
            <person name="Li C."/>
            <person name="White S."/>
            <person name="Xiong Z."/>
            <person name="Fang D."/>
            <person name="Wang B."/>
            <person name="Ming Y."/>
            <person name="Chen Y."/>
            <person name="Zheng Y."/>
            <person name="Kuraku S."/>
            <person name="Pignatelli M."/>
            <person name="Herrero J."/>
            <person name="Beal K."/>
            <person name="Nozawa M."/>
            <person name="Li Q."/>
            <person name="Wang J."/>
            <person name="Zhang H."/>
            <person name="Yu L."/>
            <person name="Shigenobu S."/>
            <person name="Wang J."/>
            <person name="Liu J."/>
            <person name="Flicek P."/>
            <person name="Searle S."/>
            <person name="Wang J."/>
            <person name="Kuratani S."/>
            <person name="Yin Y."/>
            <person name="Aken B."/>
            <person name="Zhang G."/>
            <person name="Irie N."/>
        </authorList>
    </citation>
    <scope>NUCLEOTIDE SEQUENCE [LARGE SCALE GENOMIC DNA]</scope>
</reference>
<accession>M7BWE7</accession>
<sequence>MKVDMRIHTNYSKNYDYVAPPPAAPIGQERGTAANGSFGEGNCRRGQHVEPSAPCPPGAASGSSVGPGQAGKEPALVPLHTAATLEPLRYTSLCLPMDRSDISFPSEASVHLEFWRLVQIGKQKKRTQDDMFAKIMKSSHTDRAQLNAWRQTTGESRKVLHEYEERRDAHDKSTQDATVKLMGEQTDMLCCKVDLMQERQQDQTAASAPV</sequence>
<evidence type="ECO:0000313" key="2">
    <source>
        <dbReference type="EMBL" id="EMP42171.1"/>
    </source>
</evidence>
<dbReference type="Proteomes" id="UP000031443">
    <property type="component" value="Unassembled WGS sequence"/>
</dbReference>
<protein>
    <submittedName>
        <fullName evidence="2">Uncharacterized protein</fullName>
    </submittedName>
</protein>
<gene>
    <name evidence="2" type="ORF">UY3_00558</name>
</gene>
<organism evidence="2 3">
    <name type="scientific">Chelonia mydas</name>
    <name type="common">Green sea-turtle</name>
    <name type="synonym">Chelonia agassizi</name>
    <dbReference type="NCBI Taxonomy" id="8469"/>
    <lineage>
        <taxon>Eukaryota</taxon>
        <taxon>Metazoa</taxon>
        <taxon>Chordata</taxon>
        <taxon>Craniata</taxon>
        <taxon>Vertebrata</taxon>
        <taxon>Euteleostomi</taxon>
        <taxon>Archelosauria</taxon>
        <taxon>Testudinata</taxon>
        <taxon>Testudines</taxon>
        <taxon>Cryptodira</taxon>
        <taxon>Durocryptodira</taxon>
        <taxon>Americhelydia</taxon>
        <taxon>Chelonioidea</taxon>
        <taxon>Cheloniidae</taxon>
        <taxon>Chelonia</taxon>
    </lineage>
</organism>
<evidence type="ECO:0000313" key="3">
    <source>
        <dbReference type="Proteomes" id="UP000031443"/>
    </source>
</evidence>
<feature type="region of interest" description="Disordered" evidence="1">
    <location>
        <begin position="23"/>
        <end position="73"/>
    </location>
</feature>
<proteinExistence type="predicted"/>
<dbReference type="EMBL" id="KB477522">
    <property type="protein sequence ID" value="EMP42171.1"/>
    <property type="molecule type" value="Genomic_DNA"/>
</dbReference>
<name>M7BWE7_CHEMY</name>
<keyword evidence="3" id="KW-1185">Reference proteome</keyword>
<feature type="compositionally biased region" description="Low complexity" evidence="1">
    <location>
        <begin position="58"/>
        <end position="71"/>
    </location>
</feature>